<comment type="caution">
    <text evidence="1">The sequence shown here is derived from an EMBL/GenBank/DDBJ whole genome shotgun (WGS) entry which is preliminary data.</text>
</comment>
<protein>
    <recommendedName>
        <fullName evidence="3">GIY-YIG domain-containing protein</fullName>
    </recommendedName>
</protein>
<dbReference type="AlphaFoldDB" id="A0A4R6YPL3"/>
<name>A0A4R6YPL3_9GAMM</name>
<keyword evidence="2" id="KW-1185">Reference proteome</keyword>
<sequence>MSSTDKLPPRPNTSSAPGTFYVYVHRDRGGTIFYVGKGVGDRAWSRDREALWTHYVNTRSGGIFSAEVVESNLSEAQALLREDELMRTLASQVVNRQNMGRALDLASHQQQADALRQRDRVHAQANTTADPAERAKLLALALTHHEQAASISCETGVVGELLREMGPLGNLDLLDALTKAYGEAGNTEMAASALKHYEQTYRGSAPTKRLEQIRRRVEKMQAGKKTARTIAVATFTPPHSLPPDWERAQEKSRQVVRLDRSLRLSKGTYLDTVEPLKQLRREERFGDALSLMKGAIVDAELDPINASSVPSFYYVEAAKACRNLGDDLQECLVLHRYLQLQAKNRQDPAIVKRLAQAAARLHGRSK</sequence>
<dbReference type="RefSeq" id="WP_133820664.1">
    <property type="nucleotide sequence ID" value="NZ_SNZH01000015.1"/>
</dbReference>
<evidence type="ECO:0000313" key="2">
    <source>
        <dbReference type="Proteomes" id="UP000295293"/>
    </source>
</evidence>
<accession>A0A4R6YPL3</accession>
<dbReference type="CDD" id="cd10440">
    <property type="entry name" value="GIY-YIG_COG3680"/>
    <property type="match status" value="1"/>
</dbReference>
<dbReference type="EMBL" id="SNZH01000015">
    <property type="protein sequence ID" value="TDR39665.1"/>
    <property type="molecule type" value="Genomic_DNA"/>
</dbReference>
<evidence type="ECO:0008006" key="3">
    <source>
        <dbReference type="Google" id="ProtNLM"/>
    </source>
</evidence>
<gene>
    <name evidence="1" type="ORF">DFR29_11553</name>
</gene>
<dbReference type="OrthoDB" id="67448at2"/>
<dbReference type="Proteomes" id="UP000295293">
    <property type="component" value="Unassembled WGS sequence"/>
</dbReference>
<organism evidence="1 2">
    <name type="scientific">Tahibacter aquaticus</name>
    <dbReference type="NCBI Taxonomy" id="520092"/>
    <lineage>
        <taxon>Bacteria</taxon>
        <taxon>Pseudomonadati</taxon>
        <taxon>Pseudomonadota</taxon>
        <taxon>Gammaproteobacteria</taxon>
        <taxon>Lysobacterales</taxon>
        <taxon>Rhodanobacteraceae</taxon>
        <taxon>Tahibacter</taxon>
    </lineage>
</organism>
<evidence type="ECO:0000313" key="1">
    <source>
        <dbReference type="EMBL" id="TDR39665.1"/>
    </source>
</evidence>
<reference evidence="1 2" key="1">
    <citation type="submission" date="2019-03" db="EMBL/GenBank/DDBJ databases">
        <title>Genomic Encyclopedia of Type Strains, Phase IV (KMG-IV): sequencing the most valuable type-strain genomes for metagenomic binning, comparative biology and taxonomic classification.</title>
        <authorList>
            <person name="Goeker M."/>
        </authorList>
    </citation>
    <scope>NUCLEOTIDE SEQUENCE [LARGE SCALE GENOMIC DNA]</scope>
    <source>
        <strain evidence="1 2">DSM 21667</strain>
    </source>
</reference>
<proteinExistence type="predicted"/>